<evidence type="ECO:0000313" key="2">
    <source>
        <dbReference type="EMBL" id="SFM07465.1"/>
    </source>
</evidence>
<dbReference type="STRING" id="1123291.SAMN04490355_103832"/>
<keyword evidence="3" id="KW-1185">Reference proteome</keyword>
<name>A0A1I4MWL6_9FIRM</name>
<keyword evidence="1" id="KW-1133">Transmembrane helix</keyword>
<dbReference type="Proteomes" id="UP000199520">
    <property type="component" value="Unassembled WGS sequence"/>
</dbReference>
<reference evidence="3" key="1">
    <citation type="submission" date="2016-10" db="EMBL/GenBank/DDBJ databases">
        <authorList>
            <person name="Varghese N."/>
            <person name="Submissions S."/>
        </authorList>
    </citation>
    <scope>NUCLEOTIDE SEQUENCE [LARGE SCALE GENOMIC DNA]</scope>
    <source>
        <strain evidence="3">DSM 13327</strain>
    </source>
</reference>
<evidence type="ECO:0000313" key="3">
    <source>
        <dbReference type="Proteomes" id="UP000199520"/>
    </source>
</evidence>
<feature type="transmembrane region" description="Helical" evidence="1">
    <location>
        <begin position="96"/>
        <end position="124"/>
    </location>
</feature>
<keyword evidence="1" id="KW-0812">Transmembrane</keyword>
<sequence>MKVVFNQYMFGKKLTRVLFIIYSKSISLKGGNGMNQIWLRIFMVMIGGNIVKYIFINPYIWVCIDLAVFGIVYLVLKRYPFIDLKSSMSFLGGLTVISILADLEIISNLVSSVLIMGLLAWMMFGRSRGSNNRPVNRHKWHK</sequence>
<keyword evidence="1" id="KW-0472">Membrane</keyword>
<proteinExistence type="predicted"/>
<dbReference type="EMBL" id="FOTS01000038">
    <property type="protein sequence ID" value="SFM07465.1"/>
    <property type="molecule type" value="Genomic_DNA"/>
</dbReference>
<feature type="transmembrane region" description="Helical" evidence="1">
    <location>
        <begin position="59"/>
        <end position="76"/>
    </location>
</feature>
<gene>
    <name evidence="2" type="ORF">SAMN04490355_103832</name>
</gene>
<accession>A0A1I4MWL6</accession>
<protein>
    <submittedName>
        <fullName evidence="2">Uncharacterized protein</fullName>
    </submittedName>
</protein>
<dbReference type="AlphaFoldDB" id="A0A1I4MWL6"/>
<organism evidence="2 3">
    <name type="scientific">Pelosinus propionicus DSM 13327</name>
    <dbReference type="NCBI Taxonomy" id="1123291"/>
    <lineage>
        <taxon>Bacteria</taxon>
        <taxon>Bacillati</taxon>
        <taxon>Bacillota</taxon>
        <taxon>Negativicutes</taxon>
        <taxon>Selenomonadales</taxon>
        <taxon>Sporomusaceae</taxon>
        <taxon>Pelosinus</taxon>
    </lineage>
</organism>
<evidence type="ECO:0000256" key="1">
    <source>
        <dbReference type="SAM" id="Phobius"/>
    </source>
</evidence>